<evidence type="ECO:0000313" key="3">
    <source>
        <dbReference type="EMBL" id="NEV64870.1"/>
    </source>
</evidence>
<dbReference type="Pfam" id="PF12395">
    <property type="entry name" value="DUF3658"/>
    <property type="match status" value="1"/>
</dbReference>
<dbReference type="EMBL" id="JAAIJQ010000118">
    <property type="protein sequence ID" value="NEV64870.1"/>
    <property type="molecule type" value="Genomic_DNA"/>
</dbReference>
<gene>
    <name evidence="3" type="ORF">G3446_23880</name>
</gene>
<proteinExistence type="predicted"/>
<evidence type="ECO:0000259" key="2">
    <source>
        <dbReference type="Pfam" id="PF12395"/>
    </source>
</evidence>
<reference evidence="3 4" key="1">
    <citation type="submission" date="2020-02" db="EMBL/GenBank/DDBJ databases">
        <title>Genome sequences of Thiorhodococcus mannitoliphagus and Thiorhodococcus minor, purple sulfur photosynthetic bacteria in the gammaproteobacterial family, Chromatiaceae.</title>
        <authorList>
            <person name="Aviles F.A."/>
            <person name="Meyer T.E."/>
            <person name="Kyndt J.A."/>
        </authorList>
    </citation>
    <scope>NUCLEOTIDE SEQUENCE [LARGE SCALE GENOMIC DNA]</scope>
    <source>
        <strain evidence="3 4">DSM 11518</strain>
    </source>
</reference>
<organism evidence="3 4">
    <name type="scientific">Thiorhodococcus minor</name>
    <dbReference type="NCBI Taxonomy" id="57489"/>
    <lineage>
        <taxon>Bacteria</taxon>
        <taxon>Pseudomonadati</taxon>
        <taxon>Pseudomonadota</taxon>
        <taxon>Gammaproteobacteria</taxon>
        <taxon>Chromatiales</taxon>
        <taxon>Chromatiaceae</taxon>
        <taxon>Thiorhodococcus</taxon>
    </lineage>
</organism>
<feature type="domain" description="DUF3658" evidence="2">
    <location>
        <begin position="149"/>
        <end position="251"/>
    </location>
</feature>
<sequence>MKNPASDRLHIALGDSAAGSLRAACRSHGLNGTVCRIPDDLSHGPLDDGRERMAYMRACYLGYDDWTFTAADAFAPWRALVEQLDQQRPEAIVVWSGDNVSESIFLRMACWHLSACAIPLLRVTVPERSMPPYVALHSPAELAELSKIRCELTASERDRLSEDFVRIRTETGLLRRLETGRIIGLPLEHYDALLLKSCATGWTNAARVVGAAMGRCDRHNLMSDLFFSSRLQILIGAGSLEADAVCERLRDYAVRPAPS</sequence>
<dbReference type="Proteomes" id="UP000483379">
    <property type="component" value="Unassembled WGS sequence"/>
</dbReference>
<dbReference type="AlphaFoldDB" id="A0A6M0K580"/>
<evidence type="ECO:0000313" key="4">
    <source>
        <dbReference type="Proteomes" id="UP000483379"/>
    </source>
</evidence>
<evidence type="ECO:0000259" key="1">
    <source>
        <dbReference type="Pfam" id="PF08874"/>
    </source>
</evidence>
<dbReference type="RefSeq" id="WP_164456044.1">
    <property type="nucleotide sequence ID" value="NZ_JAAIJQ010000118.1"/>
</dbReference>
<name>A0A6M0K580_9GAMM</name>
<accession>A0A6M0K580</accession>
<feature type="domain" description="DUF1835" evidence="1">
    <location>
        <begin position="9"/>
        <end position="123"/>
    </location>
</feature>
<comment type="caution">
    <text evidence="3">The sequence shown here is derived from an EMBL/GenBank/DDBJ whole genome shotgun (WGS) entry which is preliminary data.</text>
</comment>
<dbReference type="InterPro" id="IPR014973">
    <property type="entry name" value="DUF1835"/>
</dbReference>
<dbReference type="InterPro" id="IPR022123">
    <property type="entry name" value="DUF3658"/>
</dbReference>
<keyword evidence="4" id="KW-1185">Reference proteome</keyword>
<protein>
    <submittedName>
        <fullName evidence="3">DUF1835 domain-containing protein</fullName>
    </submittedName>
</protein>
<dbReference type="Pfam" id="PF08874">
    <property type="entry name" value="DUF1835"/>
    <property type="match status" value="1"/>
</dbReference>